<gene>
    <name evidence="2" type="ORF">POM99_14310</name>
</gene>
<proteinExistence type="predicted"/>
<keyword evidence="1" id="KW-0732">Signal</keyword>
<dbReference type="InterPro" id="IPR032638">
    <property type="entry name" value="Porin_5"/>
</dbReference>
<organism evidence="2 3">
    <name type="scientific">Novosphingobium cyanobacteriorum</name>
    <dbReference type="NCBI Taxonomy" id="3024215"/>
    <lineage>
        <taxon>Bacteria</taxon>
        <taxon>Pseudomonadati</taxon>
        <taxon>Pseudomonadota</taxon>
        <taxon>Alphaproteobacteria</taxon>
        <taxon>Sphingomonadales</taxon>
        <taxon>Sphingomonadaceae</taxon>
        <taxon>Novosphingobium</taxon>
    </lineage>
</organism>
<dbReference type="Proteomes" id="UP001222770">
    <property type="component" value="Unassembled WGS sequence"/>
</dbReference>
<keyword evidence="3" id="KW-1185">Reference proteome</keyword>
<reference evidence="2 3" key="1">
    <citation type="submission" date="2023-03" db="EMBL/GenBank/DDBJ databases">
        <title>Novosphingobium cyanobacteriorum sp. nov., isolated from a eutrophic reservoir during the Microcystis bloom period.</title>
        <authorList>
            <person name="Kang M."/>
            <person name="Le V."/>
            <person name="Ko S.-R."/>
            <person name="Lee S.-A."/>
            <person name="Ahn C.-Y."/>
        </authorList>
    </citation>
    <scope>NUCLEOTIDE SEQUENCE [LARGE SCALE GENOMIC DNA]</scope>
    <source>
        <strain evidence="2 3">HBC54</strain>
    </source>
</reference>
<protein>
    <submittedName>
        <fullName evidence="2">Porin</fullName>
    </submittedName>
</protein>
<dbReference type="SUPFAM" id="SSF56935">
    <property type="entry name" value="Porins"/>
    <property type="match status" value="1"/>
</dbReference>
<feature type="chain" id="PRO_5046665039" evidence="1">
    <location>
        <begin position="31"/>
        <end position="590"/>
    </location>
</feature>
<comment type="caution">
    <text evidence="2">The sequence shown here is derived from an EMBL/GenBank/DDBJ whole genome shotgun (WGS) entry which is preliminary data.</text>
</comment>
<evidence type="ECO:0000313" key="3">
    <source>
        <dbReference type="Proteomes" id="UP001222770"/>
    </source>
</evidence>
<accession>A0ABT6CMT0</accession>
<sequence>MRSSLSRSTLRAALIASALCGTCLGGPAMAQDAAAAAAAPAAQTAAPSPDAMTNLIRLLVAKGTLTQADGDALLAQAQSEAAAARAAVPPPPPPVPEGAVRVARVPEAVRQQIRDEIRQDVMAQAASEGWVTKNQAAPDWTRKVRVFGDVRVRTQSELYARTNSDQIIDIGSLVERGPVDLSRLANYDFLNTRQDRINRLRMRVRLGFEAEVSKGVVAGIKLGTGDDNSPISENVSLGGGFAKRNFWLDAAYIKLQPKSWANLTFGRFETPFNNTELLYDNDLRFDGVAAKLTLGGKESAFSLTGGAFPIDFGNPAYPGNSTTKLDYPSKWLFAGELAWKGDVTDGLKLWGSVGYHSFQNVQGKLSDPCNMDLGNFCSTDGLVPLSLRKGNTVFTMRNHVANSTGIFPQVFGLKFGYDILDVNLGARIAVDDHVGARLSGNYIRNLGFKRGDICSGLFDSASAFLVEPYNNYGTDGNADRHVCTKTNPTSFVGGNTAWMANAGLGYDRVDKRGSWRVWAEYRYVQSDALLDAFTDSDFHLGGTNAKGYVLGGEYGVRDGLSIGARWLSSNEISGEAFAIDVLQVDLQARF</sequence>
<evidence type="ECO:0000313" key="2">
    <source>
        <dbReference type="EMBL" id="MDF8334380.1"/>
    </source>
</evidence>
<feature type="signal peptide" evidence="1">
    <location>
        <begin position="1"/>
        <end position="30"/>
    </location>
</feature>
<dbReference type="RefSeq" id="WP_277278995.1">
    <property type="nucleotide sequence ID" value="NZ_JAROCY010000013.1"/>
</dbReference>
<dbReference type="EMBL" id="JAROCY010000013">
    <property type="protein sequence ID" value="MDF8334380.1"/>
    <property type="molecule type" value="Genomic_DNA"/>
</dbReference>
<evidence type="ECO:0000256" key="1">
    <source>
        <dbReference type="SAM" id="SignalP"/>
    </source>
</evidence>
<dbReference type="Pfam" id="PF16930">
    <property type="entry name" value="Porin_5"/>
    <property type="match status" value="1"/>
</dbReference>
<name>A0ABT6CMT0_9SPHN</name>